<dbReference type="SUPFAM" id="SSF46565">
    <property type="entry name" value="Chaperone J-domain"/>
    <property type="match status" value="1"/>
</dbReference>
<dbReference type="AlphaFoldDB" id="A0ABD0Y1E4"/>
<dbReference type="Pfam" id="PF22774">
    <property type="entry name" value="DNAJC11_beta-barrel"/>
    <property type="match status" value="1"/>
</dbReference>
<dbReference type="PRINTS" id="PR00625">
    <property type="entry name" value="JDOMAIN"/>
</dbReference>
<evidence type="ECO:0000313" key="3">
    <source>
        <dbReference type="EMBL" id="KAL1116760.1"/>
    </source>
</evidence>
<dbReference type="InterPro" id="IPR055225">
    <property type="entry name" value="DNAJC11-like_beta-barrel"/>
</dbReference>
<keyword evidence="4" id="KW-1185">Reference proteome</keyword>
<accession>A0ABD0Y1E4</accession>
<proteinExistence type="predicted"/>
<gene>
    <name evidence="3" type="ORF">AAG570_005232</name>
</gene>
<dbReference type="InterPro" id="IPR001623">
    <property type="entry name" value="DnaJ_domain"/>
</dbReference>
<sequence>ALNDEITNAYRRLSRLYHPDKHVDPARKKEAEIMFNKTKKAYEVLRDPHKRAIYDSVGVRGLETEGWEIMQRTKTPQEIREEYDRLARIREERRLQQRTNPKGNVTVNINATDLFSSYFYDDYDLGDNFPIIEISGMSLMQSIESPLTSRDTATMSGHLSTHNGTGTGGVTVSNKRTLSEKGWVEVLAGAGNGPLLGLKGFRTLTKRIFTTAETHLQFAPNGIRTSIDTTVAMQLDRHTMGYLSWRGGSSSGMSTTVARDTEKGHITGTVLLGVPHSYISLAYTWKLKEREIKIKAAVKAGTFGAALEYAAEKKVSEHSTISALVSVGVPTGVILKIKFVRANQTYNFPIHLCEEVMPSPVFYATVTPLVVWAVVKRLIIDPIVLERTERGRQRQKDNYKNRMAEKRREAQAATNLMSVTFARIRSEEEARRGLVIVSAVYGKLGSSGEGSAANQQQQDEIVDVTIPLQCLVKDSKLVIYESTKSQLPGFYDPCVGEEKFLCVQYLFHNQLHQTTVGDTEPLRIPRQCKNPLTSNS</sequence>
<feature type="domain" description="J" evidence="2">
    <location>
        <begin position="1"/>
        <end position="58"/>
    </location>
</feature>
<dbReference type="Pfam" id="PF11875">
    <property type="entry name" value="DnaJ-like_C11_C"/>
    <property type="match status" value="1"/>
</dbReference>
<name>A0ABD0Y1E4_9HEMI</name>
<evidence type="ECO:0000256" key="1">
    <source>
        <dbReference type="ARBA" id="ARBA00023186"/>
    </source>
</evidence>
<dbReference type="CDD" id="cd06257">
    <property type="entry name" value="DnaJ"/>
    <property type="match status" value="1"/>
</dbReference>
<dbReference type="PANTHER" id="PTHR44157:SF1">
    <property type="entry name" value="DNAJ HOMOLOG SUBFAMILY C MEMBER 11"/>
    <property type="match status" value="1"/>
</dbReference>
<evidence type="ECO:0000313" key="4">
    <source>
        <dbReference type="Proteomes" id="UP001558652"/>
    </source>
</evidence>
<keyword evidence="1" id="KW-0143">Chaperone</keyword>
<dbReference type="EMBL" id="JBFDAA010000017">
    <property type="protein sequence ID" value="KAL1116760.1"/>
    <property type="molecule type" value="Genomic_DNA"/>
</dbReference>
<feature type="non-terminal residue" evidence="3">
    <location>
        <position position="1"/>
    </location>
</feature>
<dbReference type="PANTHER" id="PTHR44157">
    <property type="entry name" value="DNAJ HOMOLOG SUBFAMILY C MEMBER 11"/>
    <property type="match status" value="1"/>
</dbReference>
<comment type="caution">
    <text evidence="3">The sequence shown here is derived from an EMBL/GenBank/DDBJ whole genome shotgun (WGS) entry which is preliminary data.</text>
</comment>
<evidence type="ECO:0000259" key="2">
    <source>
        <dbReference type="PROSITE" id="PS50076"/>
    </source>
</evidence>
<dbReference type="Pfam" id="PF00226">
    <property type="entry name" value="DnaJ"/>
    <property type="match status" value="1"/>
</dbReference>
<dbReference type="SMART" id="SM00271">
    <property type="entry name" value="DnaJ"/>
    <property type="match status" value="1"/>
</dbReference>
<dbReference type="PROSITE" id="PS50076">
    <property type="entry name" value="DNAJ_2"/>
    <property type="match status" value="1"/>
</dbReference>
<reference evidence="3 4" key="1">
    <citation type="submission" date="2024-07" db="EMBL/GenBank/DDBJ databases">
        <title>Chromosome-level genome assembly of the water stick insect Ranatra chinensis (Heteroptera: Nepidae).</title>
        <authorList>
            <person name="Liu X."/>
        </authorList>
    </citation>
    <scope>NUCLEOTIDE SEQUENCE [LARGE SCALE GENOMIC DNA]</scope>
    <source>
        <strain evidence="3">Cailab_2021Rc</strain>
        <tissue evidence="3">Muscle</tissue>
    </source>
</reference>
<dbReference type="Gene3D" id="1.10.287.110">
    <property type="entry name" value="DnaJ domain"/>
    <property type="match status" value="1"/>
</dbReference>
<organism evidence="3 4">
    <name type="scientific">Ranatra chinensis</name>
    <dbReference type="NCBI Taxonomy" id="642074"/>
    <lineage>
        <taxon>Eukaryota</taxon>
        <taxon>Metazoa</taxon>
        <taxon>Ecdysozoa</taxon>
        <taxon>Arthropoda</taxon>
        <taxon>Hexapoda</taxon>
        <taxon>Insecta</taxon>
        <taxon>Pterygota</taxon>
        <taxon>Neoptera</taxon>
        <taxon>Paraneoptera</taxon>
        <taxon>Hemiptera</taxon>
        <taxon>Heteroptera</taxon>
        <taxon>Panheteroptera</taxon>
        <taxon>Nepomorpha</taxon>
        <taxon>Nepidae</taxon>
        <taxon>Ranatrinae</taxon>
        <taxon>Ranatra</taxon>
    </lineage>
</organism>
<protein>
    <recommendedName>
        <fullName evidence="2">J domain-containing protein</fullName>
    </recommendedName>
</protein>
<dbReference type="Proteomes" id="UP001558652">
    <property type="component" value="Unassembled WGS sequence"/>
</dbReference>
<dbReference type="InterPro" id="IPR024586">
    <property type="entry name" value="DnaJ-like_C11_C"/>
</dbReference>
<dbReference type="InterPro" id="IPR036869">
    <property type="entry name" value="J_dom_sf"/>
</dbReference>
<dbReference type="InterPro" id="IPR052243">
    <property type="entry name" value="Mito_inner_membrane_organizer"/>
</dbReference>